<dbReference type="OrthoDB" id="9801642at2"/>
<dbReference type="PANTHER" id="PTHR30372">
    <property type="entry name" value="LIPID-A-DISACCHARIDE SYNTHASE"/>
    <property type="match status" value="1"/>
</dbReference>
<dbReference type="GO" id="GO:0016020">
    <property type="term" value="C:membrane"/>
    <property type="evidence" value="ECO:0007669"/>
    <property type="project" value="GOC"/>
</dbReference>
<dbReference type="EC" id="2.4.1.182" evidence="3 11"/>
<evidence type="ECO:0000256" key="9">
    <source>
        <dbReference type="ARBA" id="ARBA00023098"/>
    </source>
</evidence>
<keyword evidence="5" id="KW-0444">Lipid biosynthesis</keyword>
<dbReference type="AlphaFoldDB" id="A0A1M5I6V8"/>
<organism evidence="12 13">
    <name type="scientific">Cognatishimia maritima</name>
    <dbReference type="NCBI Taxonomy" id="870908"/>
    <lineage>
        <taxon>Bacteria</taxon>
        <taxon>Pseudomonadati</taxon>
        <taxon>Pseudomonadota</taxon>
        <taxon>Alphaproteobacteria</taxon>
        <taxon>Rhodobacterales</taxon>
        <taxon>Paracoccaceae</taxon>
        <taxon>Cognatishimia</taxon>
    </lineage>
</organism>
<dbReference type="EMBL" id="FQWM01000001">
    <property type="protein sequence ID" value="SHG23513.1"/>
    <property type="molecule type" value="Genomic_DNA"/>
</dbReference>
<gene>
    <name evidence="12" type="ORF">SAMN04488044_0200</name>
</gene>
<evidence type="ECO:0000256" key="10">
    <source>
        <dbReference type="ARBA" id="ARBA00048975"/>
    </source>
</evidence>
<keyword evidence="6" id="KW-0441">Lipid A biosynthesis</keyword>
<evidence type="ECO:0000256" key="11">
    <source>
        <dbReference type="NCBIfam" id="TIGR00215"/>
    </source>
</evidence>
<dbReference type="Pfam" id="PF02684">
    <property type="entry name" value="LpxB"/>
    <property type="match status" value="1"/>
</dbReference>
<evidence type="ECO:0000256" key="8">
    <source>
        <dbReference type="ARBA" id="ARBA00022679"/>
    </source>
</evidence>
<evidence type="ECO:0000256" key="2">
    <source>
        <dbReference type="ARBA" id="ARBA00007868"/>
    </source>
</evidence>
<evidence type="ECO:0000256" key="3">
    <source>
        <dbReference type="ARBA" id="ARBA00012687"/>
    </source>
</evidence>
<name>A0A1M5I6V8_9RHOB</name>
<comment type="similarity">
    <text evidence="2">Belongs to the LpxB family.</text>
</comment>
<dbReference type="SUPFAM" id="SSF53756">
    <property type="entry name" value="UDP-Glycosyltransferase/glycogen phosphorylase"/>
    <property type="match status" value="1"/>
</dbReference>
<evidence type="ECO:0000256" key="5">
    <source>
        <dbReference type="ARBA" id="ARBA00022516"/>
    </source>
</evidence>
<dbReference type="Proteomes" id="UP000184211">
    <property type="component" value="Unassembled WGS sequence"/>
</dbReference>
<evidence type="ECO:0000313" key="13">
    <source>
        <dbReference type="Proteomes" id="UP000184211"/>
    </source>
</evidence>
<evidence type="ECO:0000256" key="4">
    <source>
        <dbReference type="ARBA" id="ARBA00020902"/>
    </source>
</evidence>
<comment type="catalytic activity">
    <reaction evidence="10">
        <text>a lipid X + a UDP-2-N,3-O-bis[(3R)-3-hydroxyacyl]-alpha-D-glucosamine = a lipid A disaccharide + UDP + H(+)</text>
        <dbReference type="Rhea" id="RHEA:67828"/>
        <dbReference type="ChEBI" id="CHEBI:15378"/>
        <dbReference type="ChEBI" id="CHEBI:58223"/>
        <dbReference type="ChEBI" id="CHEBI:137748"/>
        <dbReference type="ChEBI" id="CHEBI:176338"/>
        <dbReference type="ChEBI" id="CHEBI:176343"/>
        <dbReference type="EC" id="2.4.1.182"/>
    </reaction>
</comment>
<keyword evidence="9" id="KW-0443">Lipid metabolism</keyword>
<dbReference type="RefSeq" id="WP_072789222.1">
    <property type="nucleotide sequence ID" value="NZ_FQWM01000001.1"/>
</dbReference>
<keyword evidence="7" id="KW-0328">Glycosyltransferase</keyword>
<dbReference type="GO" id="GO:0009245">
    <property type="term" value="P:lipid A biosynthetic process"/>
    <property type="evidence" value="ECO:0007669"/>
    <property type="project" value="UniProtKB-UniRule"/>
</dbReference>
<evidence type="ECO:0000313" key="12">
    <source>
        <dbReference type="EMBL" id="SHG23513.1"/>
    </source>
</evidence>
<evidence type="ECO:0000256" key="6">
    <source>
        <dbReference type="ARBA" id="ARBA00022556"/>
    </source>
</evidence>
<keyword evidence="8" id="KW-0808">Transferase</keyword>
<reference evidence="13" key="1">
    <citation type="submission" date="2016-11" db="EMBL/GenBank/DDBJ databases">
        <authorList>
            <person name="Varghese N."/>
            <person name="Submissions S."/>
        </authorList>
    </citation>
    <scope>NUCLEOTIDE SEQUENCE [LARGE SCALE GENOMIC DNA]</scope>
    <source>
        <strain evidence="13">DSM 28223</strain>
    </source>
</reference>
<accession>A0A1M5I6V8</accession>
<dbReference type="PANTHER" id="PTHR30372:SF4">
    <property type="entry name" value="LIPID-A-DISACCHARIDE SYNTHASE, MITOCHONDRIAL-RELATED"/>
    <property type="match status" value="1"/>
</dbReference>
<dbReference type="InterPro" id="IPR003835">
    <property type="entry name" value="Glyco_trans_19"/>
</dbReference>
<protein>
    <recommendedName>
        <fullName evidence="4 11">Lipid-A-disaccharide synthase</fullName>
        <ecNumber evidence="3 11">2.4.1.182</ecNumber>
    </recommendedName>
</protein>
<evidence type="ECO:0000256" key="7">
    <source>
        <dbReference type="ARBA" id="ARBA00022676"/>
    </source>
</evidence>
<dbReference type="NCBIfam" id="TIGR00215">
    <property type="entry name" value="lpxB"/>
    <property type="match status" value="1"/>
</dbReference>
<dbReference type="GO" id="GO:0005543">
    <property type="term" value="F:phospholipid binding"/>
    <property type="evidence" value="ECO:0007669"/>
    <property type="project" value="TreeGrafter"/>
</dbReference>
<proteinExistence type="inferred from homology"/>
<sequence>MKIYLIAGELSGDKLGASLMQGLKALYPGEIDFNGVGGPLMEAEGLDSQFPMQELSVMGIAEVLPKYFHLKRRIRECAEAVQALQPDVLITIDSPDFCLRVAKLVKAATNIRTVHYVAPSVWAWRPGRASKMAKHIDQVLALLPFEPPYMEAAGMRCDFVGHPVVSEPVASNVEAEEFRAAQGLGDAPLALILPGSRESEVTRLLPIFVSAMKALQEARPDLRFVLPTTTPVAEMVRSAVADMAEPPVVLDPTGQNLDVYAAQKRAAFKAADVALAASGTVSLELAAAETPMVIAYDVSPISRVIFKRMLKIDTVTLANLITDTRIVPEHLAENCTVENIVPSVLDVLEKPETQLQVVRDTMAKLGKGGEDPGLRAAKAVLDGLGM</sequence>
<evidence type="ECO:0000256" key="1">
    <source>
        <dbReference type="ARBA" id="ARBA00002056"/>
    </source>
</evidence>
<dbReference type="STRING" id="870908.SAMN04488044_0200"/>
<comment type="function">
    <text evidence="1">Condensation of UDP-2,3-diacylglucosamine and 2,3-diacylglucosamine-1-phosphate to form lipid A disaccharide, a precursor of lipid A, a phosphorylated glycolipid that anchors the lipopolysaccharide to the outer membrane of the cell.</text>
</comment>
<keyword evidence="13" id="KW-1185">Reference proteome</keyword>
<dbReference type="GO" id="GO:0008915">
    <property type="term" value="F:lipid-A-disaccharide synthase activity"/>
    <property type="evidence" value="ECO:0007669"/>
    <property type="project" value="UniProtKB-UniRule"/>
</dbReference>